<feature type="transmembrane region" description="Helical" evidence="5">
    <location>
        <begin position="180"/>
        <end position="203"/>
    </location>
</feature>
<dbReference type="PANTHER" id="PTHR12226">
    <property type="entry name" value="MANNOSE-P-DOLICHOL UTILIZATION DEFECT 1 LEC35 -RELATED"/>
    <property type="match status" value="1"/>
</dbReference>
<gene>
    <name evidence="7" type="primary">LOC117640203</name>
</gene>
<proteinExistence type="predicted"/>
<name>A0A6P8Y8I4_THRPL</name>
<evidence type="ECO:0000256" key="3">
    <source>
        <dbReference type="ARBA" id="ARBA00022989"/>
    </source>
</evidence>
<dbReference type="PANTHER" id="PTHR12226:SF3">
    <property type="entry name" value="SOLUTE CARRIER FAMILY 66 MEMBER 3"/>
    <property type="match status" value="1"/>
</dbReference>
<dbReference type="InterPro" id="IPR016817">
    <property type="entry name" value="MannP-dilichol_defect-1"/>
</dbReference>
<dbReference type="KEGG" id="tpal:117640203"/>
<dbReference type="InParanoid" id="A0A6P8Y8I4"/>
<evidence type="ECO:0000313" key="7">
    <source>
        <dbReference type="RefSeq" id="XP_034232411.1"/>
    </source>
</evidence>
<dbReference type="GeneID" id="117640203"/>
<feature type="transmembrane region" description="Helical" evidence="5">
    <location>
        <begin position="69"/>
        <end position="88"/>
    </location>
</feature>
<dbReference type="AlphaFoldDB" id="A0A6P8Y8I4"/>
<protein>
    <submittedName>
        <fullName evidence="7">Solute carrier family 66 member 3</fullName>
    </submittedName>
</protein>
<keyword evidence="2 5" id="KW-0812">Transmembrane</keyword>
<evidence type="ECO:0000256" key="5">
    <source>
        <dbReference type="SAM" id="Phobius"/>
    </source>
</evidence>
<organism evidence="7">
    <name type="scientific">Thrips palmi</name>
    <name type="common">Melon thrips</name>
    <dbReference type="NCBI Taxonomy" id="161013"/>
    <lineage>
        <taxon>Eukaryota</taxon>
        <taxon>Metazoa</taxon>
        <taxon>Ecdysozoa</taxon>
        <taxon>Arthropoda</taxon>
        <taxon>Hexapoda</taxon>
        <taxon>Insecta</taxon>
        <taxon>Pterygota</taxon>
        <taxon>Neoptera</taxon>
        <taxon>Paraneoptera</taxon>
        <taxon>Thysanoptera</taxon>
        <taxon>Terebrantia</taxon>
        <taxon>Thripoidea</taxon>
        <taxon>Thripidae</taxon>
        <taxon>Thrips</taxon>
    </lineage>
</organism>
<keyword evidence="4 5" id="KW-0472">Membrane</keyword>
<keyword evidence="3 5" id="KW-1133">Transmembrane helix</keyword>
<feature type="transmembrane region" description="Helical" evidence="5">
    <location>
        <begin position="100"/>
        <end position="119"/>
    </location>
</feature>
<comment type="subcellular location">
    <subcellularLocation>
        <location evidence="1">Membrane</location>
        <topology evidence="1">Multi-pass membrane protein</topology>
    </subcellularLocation>
</comment>
<evidence type="ECO:0000256" key="4">
    <source>
        <dbReference type="ARBA" id="ARBA00023136"/>
    </source>
</evidence>
<feature type="transmembrane region" description="Helical" evidence="5">
    <location>
        <begin position="6"/>
        <end position="25"/>
    </location>
</feature>
<dbReference type="InterPro" id="IPR006603">
    <property type="entry name" value="PQ-loop_rpt"/>
</dbReference>
<dbReference type="OrthoDB" id="271506at2759"/>
<evidence type="ECO:0000256" key="1">
    <source>
        <dbReference type="ARBA" id="ARBA00004141"/>
    </source>
</evidence>
<dbReference type="Pfam" id="PF04193">
    <property type="entry name" value="PQ-loop"/>
    <property type="match status" value="1"/>
</dbReference>
<dbReference type="Proteomes" id="UP000515158">
    <property type="component" value="Unplaced"/>
</dbReference>
<dbReference type="RefSeq" id="XP_034232411.1">
    <property type="nucleotide sequence ID" value="XM_034376520.1"/>
</dbReference>
<reference evidence="7" key="1">
    <citation type="submission" date="2025-08" db="UniProtKB">
        <authorList>
            <consortium name="RefSeq"/>
        </authorList>
    </citation>
    <scope>IDENTIFICATION</scope>
    <source>
        <tissue evidence="7">Total insect</tissue>
    </source>
</reference>
<dbReference type="SMART" id="SM00679">
    <property type="entry name" value="CTNS"/>
    <property type="match status" value="1"/>
</dbReference>
<sequence>MAIPGALMLVSYAVSLLTIGLCLVLKVPQIINLYQVKNANAMSIKSLMLELISYTTMTCYNYANGYSVLTYLEYPIILAQELVLIYLVLLYRRLLNHQSFIWTVVYFAVTAMFLSKILPSFLLNILAPLCTPISASSKVIQLMAIVRSGSSRGISATTWFISAFTNMSRGFTIYLDSADSILLCNFGVSTLLSAAVLSATITFSPGSPALKKFPPPGYGPTYVAYASQLISTNNEANEKEKEKEQKEE</sequence>
<keyword evidence="6" id="KW-1185">Reference proteome</keyword>
<evidence type="ECO:0000256" key="2">
    <source>
        <dbReference type="ARBA" id="ARBA00022692"/>
    </source>
</evidence>
<evidence type="ECO:0000313" key="6">
    <source>
        <dbReference type="Proteomes" id="UP000515158"/>
    </source>
</evidence>
<dbReference type="FunCoup" id="A0A6P8Y8I4">
    <property type="interactions" value="109"/>
</dbReference>
<dbReference type="GO" id="GO:0016020">
    <property type="term" value="C:membrane"/>
    <property type="evidence" value="ECO:0007669"/>
    <property type="project" value="UniProtKB-SubCell"/>
</dbReference>
<accession>A0A6P8Y8I4</accession>